<accession>A0A8J2ZVU5</accession>
<organism evidence="1 2">
    <name type="scientific">Pullulanibacillus pueri</name>
    <dbReference type="NCBI Taxonomy" id="1437324"/>
    <lineage>
        <taxon>Bacteria</taxon>
        <taxon>Bacillati</taxon>
        <taxon>Bacillota</taxon>
        <taxon>Bacilli</taxon>
        <taxon>Bacillales</taxon>
        <taxon>Sporolactobacillaceae</taxon>
        <taxon>Pullulanibacillus</taxon>
    </lineage>
</organism>
<reference evidence="1" key="2">
    <citation type="submission" date="2020-09" db="EMBL/GenBank/DDBJ databases">
        <authorList>
            <person name="Sun Q."/>
            <person name="Zhou Y."/>
        </authorList>
    </citation>
    <scope>NUCLEOTIDE SEQUENCE</scope>
    <source>
        <strain evidence="1">CGMCC 1.12777</strain>
    </source>
</reference>
<gene>
    <name evidence="1" type="ORF">GCM10007096_15470</name>
</gene>
<dbReference type="Proteomes" id="UP000656813">
    <property type="component" value="Unassembled WGS sequence"/>
</dbReference>
<reference evidence="1" key="1">
    <citation type="journal article" date="2014" name="Int. J. Syst. Evol. Microbiol.">
        <title>Complete genome sequence of Corynebacterium casei LMG S-19264T (=DSM 44701T), isolated from a smear-ripened cheese.</title>
        <authorList>
            <consortium name="US DOE Joint Genome Institute (JGI-PGF)"/>
            <person name="Walter F."/>
            <person name="Albersmeier A."/>
            <person name="Kalinowski J."/>
            <person name="Ruckert C."/>
        </authorList>
    </citation>
    <scope>NUCLEOTIDE SEQUENCE</scope>
    <source>
        <strain evidence="1">CGMCC 1.12777</strain>
    </source>
</reference>
<comment type="caution">
    <text evidence="1">The sequence shown here is derived from an EMBL/GenBank/DDBJ whole genome shotgun (WGS) entry which is preliminary data.</text>
</comment>
<dbReference type="AlphaFoldDB" id="A0A8J2ZVU5"/>
<evidence type="ECO:0000313" key="2">
    <source>
        <dbReference type="Proteomes" id="UP000656813"/>
    </source>
</evidence>
<keyword evidence="2" id="KW-1185">Reference proteome</keyword>
<evidence type="ECO:0000313" key="1">
    <source>
        <dbReference type="EMBL" id="GGH79885.1"/>
    </source>
</evidence>
<proteinExistence type="predicted"/>
<dbReference type="EMBL" id="BMFV01000009">
    <property type="protein sequence ID" value="GGH79885.1"/>
    <property type="molecule type" value="Genomic_DNA"/>
</dbReference>
<name>A0A8J2ZVU5_9BACL</name>
<protein>
    <submittedName>
        <fullName evidence="1">Uncharacterized protein</fullName>
    </submittedName>
</protein>
<sequence>MTTIVYFKTFPLDFLTLLDLYNLFQNISLNSNLILNEVKIIKLKKPKTHVIISLLVVAFIKGAD</sequence>